<dbReference type="Proteomes" id="UP000499080">
    <property type="component" value="Unassembled WGS sequence"/>
</dbReference>
<evidence type="ECO:0000313" key="1">
    <source>
        <dbReference type="EMBL" id="GBM53352.1"/>
    </source>
</evidence>
<dbReference type="OrthoDB" id="616263at2759"/>
<sequence length="55" mass="6542">MSRVYCKNFMSDGCVREWCRKFKDGRTDGRGEEKQGRKSVVTEDLVRGLHSNFWR</sequence>
<accession>A0A4Y2GHL9</accession>
<evidence type="ECO:0008006" key="3">
    <source>
        <dbReference type="Google" id="ProtNLM"/>
    </source>
</evidence>
<protein>
    <recommendedName>
        <fullName evidence="3">Mos1 transposase HTH domain-containing protein</fullName>
    </recommendedName>
</protein>
<comment type="caution">
    <text evidence="1">The sequence shown here is derived from an EMBL/GenBank/DDBJ whole genome shotgun (WGS) entry which is preliminary data.</text>
</comment>
<dbReference type="EMBL" id="BGPR01099631">
    <property type="protein sequence ID" value="GBM53352.1"/>
    <property type="molecule type" value="Genomic_DNA"/>
</dbReference>
<gene>
    <name evidence="1" type="ORF">AVEN_159750_1</name>
</gene>
<proteinExistence type="predicted"/>
<feature type="non-terminal residue" evidence="1">
    <location>
        <position position="55"/>
    </location>
</feature>
<reference evidence="1 2" key="1">
    <citation type="journal article" date="2019" name="Sci. Rep.">
        <title>Orb-weaving spider Araneus ventricosus genome elucidates the spidroin gene catalogue.</title>
        <authorList>
            <person name="Kono N."/>
            <person name="Nakamura H."/>
            <person name="Ohtoshi R."/>
            <person name="Moran D.A.P."/>
            <person name="Shinohara A."/>
            <person name="Yoshida Y."/>
            <person name="Fujiwara M."/>
            <person name="Mori M."/>
            <person name="Tomita M."/>
            <person name="Arakawa K."/>
        </authorList>
    </citation>
    <scope>NUCLEOTIDE SEQUENCE [LARGE SCALE GENOMIC DNA]</scope>
</reference>
<keyword evidence="2" id="KW-1185">Reference proteome</keyword>
<dbReference type="AlphaFoldDB" id="A0A4Y2GHL9"/>
<evidence type="ECO:0000313" key="2">
    <source>
        <dbReference type="Proteomes" id="UP000499080"/>
    </source>
</evidence>
<name>A0A4Y2GHL9_ARAVE</name>
<organism evidence="1 2">
    <name type="scientific">Araneus ventricosus</name>
    <name type="common">Orbweaver spider</name>
    <name type="synonym">Epeira ventricosa</name>
    <dbReference type="NCBI Taxonomy" id="182803"/>
    <lineage>
        <taxon>Eukaryota</taxon>
        <taxon>Metazoa</taxon>
        <taxon>Ecdysozoa</taxon>
        <taxon>Arthropoda</taxon>
        <taxon>Chelicerata</taxon>
        <taxon>Arachnida</taxon>
        <taxon>Araneae</taxon>
        <taxon>Araneomorphae</taxon>
        <taxon>Entelegynae</taxon>
        <taxon>Araneoidea</taxon>
        <taxon>Araneidae</taxon>
        <taxon>Araneus</taxon>
    </lineage>
</organism>